<evidence type="ECO:0000313" key="5">
    <source>
        <dbReference type="Proteomes" id="UP000256869"/>
    </source>
</evidence>
<keyword evidence="2" id="KW-0178">Competence</keyword>
<evidence type="ECO:0000256" key="2">
    <source>
        <dbReference type="ARBA" id="ARBA00023287"/>
    </source>
</evidence>
<dbReference type="EMBL" id="QRDY01000005">
    <property type="protein sequence ID" value="RED61703.1"/>
    <property type="molecule type" value="Genomic_DNA"/>
</dbReference>
<dbReference type="GO" id="GO:0009986">
    <property type="term" value="C:cell surface"/>
    <property type="evidence" value="ECO:0007669"/>
    <property type="project" value="UniProtKB-SubCell"/>
</dbReference>
<name>A0A3D9IIU2_9BACL</name>
<proteinExistence type="predicted"/>
<dbReference type="GO" id="GO:0030420">
    <property type="term" value="P:establishment of competence for transformation"/>
    <property type="evidence" value="ECO:0007669"/>
    <property type="project" value="UniProtKB-KW"/>
</dbReference>
<dbReference type="PROSITE" id="PS00409">
    <property type="entry name" value="PROKAR_NTER_METHYL"/>
    <property type="match status" value="1"/>
</dbReference>
<keyword evidence="3" id="KW-0472">Membrane</keyword>
<keyword evidence="3" id="KW-1133">Transmembrane helix</keyword>
<dbReference type="Proteomes" id="UP000256869">
    <property type="component" value="Unassembled WGS sequence"/>
</dbReference>
<reference evidence="4 5" key="1">
    <citation type="submission" date="2018-07" db="EMBL/GenBank/DDBJ databases">
        <title>Genomic Encyclopedia of Type Strains, Phase III (KMG-III): the genomes of soil and plant-associated and newly described type strains.</title>
        <authorList>
            <person name="Whitman W."/>
        </authorList>
    </citation>
    <scope>NUCLEOTIDE SEQUENCE [LARGE SCALE GENOMIC DNA]</scope>
    <source>
        <strain evidence="4 5">CECT 8236</strain>
    </source>
</reference>
<dbReference type="NCBIfam" id="TIGR02532">
    <property type="entry name" value="IV_pilin_GFxxxE"/>
    <property type="match status" value="1"/>
</dbReference>
<dbReference type="RefSeq" id="WP_115992738.1">
    <property type="nucleotide sequence ID" value="NZ_QRDY01000005.1"/>
</dbReference>
<organism evidence="4 5">
    <name type="scientific">Cohnella lupini</name>
    <dbReference type="NCBI Taxonomy" id="1294267"/>
    <lineage>
        <taxon>Bacteria</taxon>
        <taxon>Bacillati</taxon>
        <taxon>Bacillota</taxon>
        <taxon>Bacilli</taxon>
        <taxon>Bacillales</taxon>
        <taxon>Paenibacillaceae</taxon>
        <taxon>Cohnella</taxon>
    </lineage>
</organism>
<comment type="caution">
    <text evidence="4">The sequence shown here is derived from an EMBL/GenBank/DDBJ whole genome shotgun (WGS) entry which is preliminary data.</text>
</comment>
<evidence type="ECO:0000313" key="4">
    <source>
        <dbReference type="EMBL" id="RED61703.1"/>
    </source>
</evidence>
<comment type="subcellular location">
    <subcellularLocation>
        <location evidence="1">Cell surface</location>
    </subcellularLocation>
</comment>
<feature type="transmembrane region" description="Helical" evidence="3">
    <location>
        <begin position="21"/>
        <end position="43"/>
    </location>
</feature>
<dbReference type="Pfam" id="PF07963">
    <property type="entry name" value="N_methyl"/>
    <property type="match status" value="1"/>
</dbReference>
<dbReference type="SUPFAM" id="SSF54523">
    <property type="entry name" value="Pili subunits"/>
    <property type="match status" value="1"/>
</dbReference>
<evidence type="ECO:0000256" key="3">
    <source>
        <dbReference type="SAM" id="Phobius"/>
    </source>
</evidence>
<keyword evidence="5" id="KW-1185">Reference proteome</keyword>
<dbReference type="InterPro" id="IPR045584">
    <property type="entry name" value="Pilin-like"/>
</dbReference>
<protein>
    <submittedName>
        <fullName evidence="4">Type IV pilus assembly protein PilA</fullName>
    </submittedName>
</protein>
<gene>
    <name evidence="4" type="ORF">DFP95_105132</name>
</gene>
<dbReference type="OrthoDB" id="2665739at2"/>
<dbReference type="InterPro" id="IPR012902">
    <property type="entry name" value="N_methyl_site"/>
</dbReference>
<evidence type="ECO:0000256" key="1">
    <source>
        <dbReference type="ARBA" id="ARBA00004241"/>
    </source>
</evidence>
<accession>A0A3D9IIU2</accession>
<dbReference type="Gene3D" id="3.30.700.10">
    <property type="entry name" value="Glycoprotein, Type 4 Pilin"/>
    <property type="match status" value="1"/>
</dbReference>
<dbReference type="AlphaFoldDB" id="A0A3D9IIU2"/>
<keyword evidence="3" id="KW-0812">Transmembrane</keyword>
<sequence length="165" mass="17512">MKTAILRRLGKEEKGFTLIELLAVIVILGIIAAIAVPLIGNIINKSKEDSDISMARQIYDASRIYVTSELNGDFKNGDSTSNLSIPIITTLQTKGYLDTNVILPSSKDPIVSGNVVFRKSDGALLYVSYVTGTAAPSYFYGSEVLAGKGKAVAGEPTSPNRPSGS</sequence>